<dbReference type="EMBL" id="JAHRHJ020003813">
    <property type="protein sequence ID" value="KAH9288031.1"/>
    <property type="molecule type" value="Genomic_DNA"/>
</dbReference>
<accession>A0AA38BUC9</accession>
<proteinExistence type="predicted"/>
<name>A0AA38BUC9_TAXCH</name>
<organism evidence="1 2">
    <name type="scientific">Taxus chinensis</name>
    <name type="common">Chinese yew</name>
    <name type="synonym">Taxus wallichiana var. chinensis</name>
    <dbReference type="NCBI Taxonomy" id="29808"/>
    <lineage>
        <taxon>Eukaryota</taxon>
        <taxon>Viridiplantae</taxon>
        <taxon>Streptophyta</taxon>
        <taxon>Embryophyta</taxon>
        <taxon>Tracheophyta</taxon>
        <taxon>Spermatophyta</taxon>
        <taxon>Pinopsida</taxon>
        <taxon>Pinidae</taxon>
        <taxon>Conifers II</taxon>
        <taxon>Cupressales</taxon>
        <taxon>Taxaceae</taxon>
        <taxon>Taxus</taxon>
    </lineage>
</organism>
<dbReference type="Proteomes" id="UP000824469">
    <property type="component" value="Unassembled WGS sequence"/>
</dbReference>
<comment type="caution">
    <text evidence="1">The sequence shown here is derived from an EMBL/GenBank/DDBJ whole genome shotgun (WGS) entry which is preliminary data.</text>
</comment>
<protein>
    <submittedName>
        <fullName evidence="1">Uncharacterized protein</fullName>
    </submittedName>
</protein>
<evidence type="ECO:0000313" key="1">
    <source>
        <dbReference type="EMBL" id="KAH9288031.1"/>
    </source>
</evidence>
<keyword evidence="2" id="KW-1185">Reference proteome</keyword>
<evidence type="ECO:0000313" key="2">
    <source>
        <dbReference type="Proteomes" id="UP000824469"/>
    </source>
</evidence>
<feature type="non-terminal residue" evidence="1">
    <location>
        <position position="55"/>
    </location>
</feature>
<reference evidence="1 2" key="1">
    <citation type="journal article" date="2021" name="Nat. Plants">
        <title>The Taxus genome provides insights into paclitaxel biosynthesis.</title>
        <authorList>
            <person name="Xiong X."/>
            <person name="Gou J."/>
            <person name="Liao Q."/>
            <person name="Li Y."/>
            <person name="Zhou Q."/>
            <person name="Bi G."/>
            <person name="Li C."/>
            <person name="Du R."/>
            <person name="Wang X."/>
            <person name="Sun T."/>
            <person name="Guo L."/>
            <person name="Liang H."/>
            <person name="Lu P."/>
            <person name="Wu Y."/>
            <person name="Zhang Z."/>
            <person name="Ro D.K."/>
            <person name="Shang Y."/>
            <person name="Huang S."/>
            <person name="Yan J."/>
        </authorList>
    </citation>
    <scope>NUCLEOTIDE SEQUENCE [LARGE SCALE GENOMIC DNA]</scope>
    <source>
        <strain evidence="1">Ta-2019</strain>
    </source>
</reference>
<sequence length="55" mass="6266">MGGQLKRLELVARDLVKNDVEVWNILLENGITTFLERMAGYLALVLYAVMASWLK</sequence>
<gene>
    <name evidence="1" type="ORF">KI387_032148</name>
</gene>
<dbReference type="AlphaFoldDB" id="A0AA38BUC9"/>